<name>A0A1F5F6W3_9BACT</name>
<dbReference type="EMBL" id="MFAK01000005">
    <property type="protein sequence ID" value="OGD75405.1"/>
    <property type="molecule type" value="Genomic_DNA"/>
</dbReference>
<reference evidence="2 3" key="1">
    <citation type="journal article" date="2016" name="Nat. Commun.">
        <title>Thousands of microbial genomes shed light on interconnected biogeochemical processes in an aquifer system.</title>
        <authorList>
            <person name="Anantharaman K."/>
            <person name="Brown C.T."/>
            <person name="Hug L.A."/>
            <person name="Sharon I."/>
            <person name="Castelle C.J."/>
            <person name="Probst A.J."/>
            <person name="Thomas B.C."/>
            <person name="Singh A."/>
            <person name="Wilkins M.J."/>
            <person name="Karaoz U."/>
            <person name="Brodie E.L."/>
            <person name="Williams K.H."/>
            <person name="Hubbard S.S."/>
            <person name="Banfield J.F."/>
        </authorList>
    </citation>
    <scope>NUCLEOTIDE SEQUENCE [LARGE SCALE GENOMIC DNA]</scope>
</reference>
<accession>A0A1F5F6W3</accession>
<proteinExistence type="predicted"/>
<evidence type="ECO:0000313" key="2">
    <source>
        <dbReference type="EMBL" id="OGD75405.1"/>
    </source>
</evidence>
<dbReference type="AlphaFoldDB" id="A0A1F5F6W3"/>
<organism evidence="2 3">
    <name type="scientific">Candidatus Collierbacteria bacterium RIFOXYA2_FULL_46_10</name>
    <dbReference type="NCBI Taxonomy" id="1817726"/>
    <lineage>
        <taxon>Bacteria</taxon>
        <taxon>Candidatus Collieribacteriota</taxon>
    </lineage>
</organism>
<sequence length="80" mass="8372">MPIFVFPPNRSVSLLELFVGGGRRRKIPGGVEAEPVASSDEPAEGADLTGVTAMALLNSDIPPETPEPGEETESIPATQK</sequence>
<evidence type="ECO:0000313" key="3">
    <source>
        <dbReference type="Proteomes" id="UP000176191"/>
    </source>
</evidence>
<evidence type="ECO:0000256" key="1">
    <source>
        <dbReference type="SAM" id="MobiDB-lite"/>
    </source>
</evidence>
<dbReference type="Proteomes" id="UP000176191">
    <property type="component" value="Unassembled WGS sequence"/>
</dbReference>
<feature type="region of interest" description="Disordered" evidence="1">
    <location>
        <begin position="58"/>
        <end position="80"/>
    </location>
</feature>
<gene>
    <name evidence="2" type="ORF">A2228_00845</name>
</gene>
<protein>
    <submittedName>
        <fullName evidence="2">Uncharacterized protein</fullName>
    </submittedName>
</protein>
<comment type="caution">
    <text evidence="2">The sequence shown here is derived from an EMBL/GenBank/DDBJ whole genome shotgun (WGS) entry which is preliminary data.</text>
</comment>